<dbReference type="EMBL" id="JADFTS010000006">
    <property type="protein sequence ID" value="KAF9599577.1"/>
    <property type="molecule type" value="Genomic_DNA"/>
</dbReference>
<dbReference type="AlphaFoldDB" id="A0A835HJQ5"/>
<gene>
    <name evidence="1" type="ORF">IFM89_001073</name>
</gene>
<keyword evidence="2" id="KW-1185">Reference proteome</keyword>
<reference evidence="1 2" key="1">
    <citation type="submission" date="2020-10" db="EMBL/GenBank/DDBJ databases">
        <title>The Coptis chinensis genome and diversification of protoberbering-type alkaloids.</title>
        <authorList>
            <person name="Wang B."/>
            <person name="Shu S."/>
            <person name="Song C."/>
            <person name="Liu Y."/>
        </authorList>
    </citation>
    <scope>NUCLEOTIDE SEQUENCE [LARGE SCALE GENOMIC DNA]</scope>
    <source>
        <strain evidence="1">HL-2020</strain>
        <tissue evidence="1">Leaf</tissue>
    </source>
</reference>
<sequence>MEEATMYCMEYIRGGDKCSHKKGQKVIMDDGIEGAYPLDMKGKEHILSNVEKYQKYVQDHKSTGRSRRGNQPKELDYIPRLRLQLQNEKEYAFKRIVDGPSFKAMSYNRYAVNGSSPKDRNLVDDEATYFGVVQKILELDYEDFKQTVFYYDWRSTSEDDELFILDSQIKQVFYCKDLSRDNWHVVLDAPKRLSQEVDAYVDPLVFEARTKEDSSSLNLLEDILVNDDEEWI</sequence>
<organism evidence="1 2">
    <name type="scientific">Coptis chinensis</name>
    <dbReference type="NCBI Taxonomy" id="261450"/>
    <lineage>
        <taxon>Eukaryota</taxon>
        <taxon>Viridiplantae</taxon>
        <taxon>Streptophyta</taxon>
        <taxon>Embryophyta</taxon>
        <taxon>Tracheophyta</taxon>
        <taxon>Spermatophyta</taxon>
        <taxon>Magnoliopsida</taxon>
        <taxon>Ranunculales</taxon>
        <taxon>Ranunculaceae</taxon>
        <taxon>Coptidoideae</taxon>
        <taxon>Coptis</taxon>
    </lineage>
</organism>
<dbReference type="Proteomes" id="UP000631114">
    <property type="component" value="Unassembled WGS sequence"/>
</dbReference>
<dbReference type="PANTHER" id="PTHR48258">
    <property type="entry name" value="DUF4218 DOMAIN-CONTAINING PROTEIN-RELATED"/>
    <property type="match status" value="1"/>
</dbReference>
<evidence type="ECO:0000313" key="2">
    <source>
        <dbReference type="Proteomes" id="UP000631114"/>
    </source>
</evidence>
<name>A0A835HJQ5_9MAGN</name>
<protein>
    <recommendedName>
        <fullName evidence="3">Transposase</fullName>
    </recommendedName>
</protein>
<dbReference type="PANTHER" id="PTHR48258:SF9">
    <property type="entry name" value="OS01G0348150 PROTEIN"/>
    <property type="match status" value="1"/>
</dbReference>
<accession>A0A835HJQ5</accession>
<evidence type="ECO:0008006" key="3">
    <source>
        <dbReference type="Google" id="ProtNLM"/>
    </source>
</evidence>
<comment type="caution">
    <text evidence="1">The sequence shown here is derived from an EMBL/GenBank/DDBJ whole genome shotgun (WGS) entry which is preliminary data.</text>
</comment>
<evidence type="ECO:0000313" key="1">
    <source>
        <dbReference type="EMBL" id="KAF9599577.1"/>
    </source>
</evidence>
<proteinExistence type="predicted"/>